<dbReference type="PROSITE" id="PS50850">
    <property type="entry name" value="MFS"/>
    <property type="match status" value="1"/>
</dbReference>
<dbReference type="PANTHER" id="PTHR23502:SF59">
    <property type="entry name" value="MULTIDRUG TRANSPORTER, PUTATIVE (AFU_ORTHOLOGUE AFUA_1G10370)-RELATED"/>
    <property type="match status" value="1"/>
</dbReference>
<dbReference type="InterPro" id="IPR020846">
    <property type="entry name" value="MFS_dom"/>
</dbReference>
<keyword evidence="8" id="KW-1185">Reference proteome</keyword>
<dbReference type="eggNOG" id="KOG0255">
    <property type="taxonomic scope" value="Eukaryota"/>
</dbReference>
<sequence>MDVTWGSAVYAPGTYLIAEAFDVSLELSTLDVYLMLFDFGVEPLSWAPLSEVYGRLPAVLMPYFVSAVFVFGTAIAKDIQTVLTTRFFGGLFGSAPIPNTSGVPGGLRPSQSRGVAMVCYSIAVVGGPVLGPIVGAVTCESFFGWR</sequence>
<dbReference type="InterPro" id="IPR011701">
    <property type="entry name" value="MFS"/>
</dbReference>
<dbReference type="GO" id="GO:0022857">
    <property type="term" value="F:transmembrane transporter activity"/>
    <property type="evidence" value="ECO:0007669"/>
    <property type="project" value="InterPro"/>
</dbReference>
<evidence type="ECO:0000256" key="5">
    <source>
        <dbReference type="SAM" id="Phobius"/>
    </source>
</evidence>
<keyword evidence="3 5" id="KW-1133">Transmembrane helix</keyword>
<dbReference type="AlphaFoldDB" id="R7YP28"/>
<dbReference type="OMA" id="CESFFGW"/>
<dbReference type="EMBL" id="JH767564">
    <property type="protein sequence ID" value="EON63588.1"/>
    <property type="molecule type" value="Genomic_DNA"/>
</dbReference>
<dbReference type="GO" id="GO:0005886">
    <property type="term" value="C:plasma membrane"/>
    <property type="evidence" value="ECO:0007669"/>
    <property type="project" value="TreeGrafter"/>
</dbReference>
<dbReference type="RefSeq" id="XP_007778905.1">
    <property type="nucleotide sequence ID" value="XM_007780715.1"/>
</dbReference>
<accession>R7YP28</accession>
<organism evidence="7 8">
    <name type="scientific">Coniosporium apollinis (strain CBS 100218)</name>
    <name type="common">Rock-inhabiting black yeast</name>
    <dbReference type="NCBI Taxonomy" id="1168221"/>
    <lineage>
        <taxon>Eukaryota</taxon>
        <taxon>Fungi</taxon>
        <taxon>Dikarya</taxon>
        <taxon>Ascomycota</taxon>
        <taxon>Pezizomycotina</taxon>
        <taxon>Dothideomycetes</taxon>
        <taxon>Dothideomycetes incertae sedis</taxon>
        <taxon>Coniosporium</taxon>
    </lineage>
</organism>
<dbReference type="SUPFAM" id="SSF103473">
    <property type="entry name" value="MFS general substrate transporter"/>
    <property type="match status" value="1"/>
</dbReference>
<dbReference type="InterPro" id="IPR036259">
    <property type="entry name" value="MFS_trans_sf"/>
</dbReference>
<keyword evidence="2 5" id="KW-0812">Transmembrane</keyword>
<evidence type="ECO:0000256" key="1">
    <source>
        <dbReference type="ARBA" id="ARBA00004141"/>
    </source>
</evidence>
<proteinExistence type="predicted"/>
<name>R7YP28_CONA1</name>
<evidence type="ECO:0000256" key="2">
    <source>
        <dbReference type="ARBA" id="ARBA00022692"/>
    </source>
</evidence>
<comment type="subcellular location">
    <subcellularLocation>
        <location evidence="1">Membrane</location>
        <topology evidence="1">Multi-pass membrane protein</topology>
    </subcellularLocation>
</comment>
<feature type="domain" description="Major facilitator superfamily (MFS) profile" evidence="6">
    <location>
        <begin position="1"/>
        <end position="146"/>
    </location>
</feature>
<reference evidence="8" key="1">
    <citation type="submission" date="2012-06" db="EMBL/GenBank/DDBJ databases">
        <title>The genome sequence of Coniosporium apollinis CBS 100218.</title>
        <authorList>
            <consortium name="The Broad Institute Genome Sequencing Platform"/>
            <person name="Cuomo C."/>
            <person name="Gorbushina A."/>
            <person name="Noack S."/>
            <person name="Walker B."/>
            <person name="Young S.K."/>
            <person name="Zeng Q."/>
            <person name="Gargeya S."/>
            <person name="Fitzgerald M."/>
            <person name="Haas B."/>
            <person name="Abouelleil A."/>
            <person name="Alvarado L."/>
            <person name="Arachchi H.M."/>
            <person name="Berlin A.M."/>
            <person name="Chapman S.B."/>
            <person name="Goldberg J."/>
            <person name="Griggs A."/>
            <person name="Gujja S."/>
            <person name="Hansen M."/>
            <person name="Howarth C."/>
            <person name="Imamovic A."/>
            <person name="Larimer J."/>
            <person name="McCowan C."/>
            <person name="Montmayeur A."/>
            <person name="Murphy C."/>
            <person name="Neiman D."/>
            <person name="Pearson M."/>
            <person name="Priest M."/>
            <person name="Roberts A."/>
            <person name="Saif S."/>
            <person name="Shea T."/>
            <person name="Sisk P."/>
            <person name="Sykes S."/>
            <person name="Wortman J."/>
            <person name="Nusbaum C."/>
            <person name="Birren B."/>
        </authorList>
    </citation>
    <scope>NUCLEOTIDE SEQUENCE [LARGE SCALE GENOMIC DNA]</scope>
    <source>
        <strain evidence="8">CBS 100218</strain>
    </source>
</reference>
<keyword evidence="4 5" id="KW-0472">Membrane</keyword>
<protein>
    <recommendedName>
        <fullName evidence="6">Major facilitator superfamily (MFS) profile domain-containing protein</fullName>
    </recommendedName>
</protein>
<evidence type="ECO:0000256" key="4">
    <source>
        <dbReference type="ARBA" id="ARBA00023136"/>
    </source>
</evidence>
<dbReference type="Gene3D" id="1.20.1720.10">
    <property type="entry name" value="Multidrug resistance protein D"/>
    <property type="match status" value="1"/>
</dbReference>
<evidence type="ECO:0000256" key="3">
    <source>
        <dbReference type="ARBA" id="ARBA00022989"/>
    </source>
</evidence>
<dbReference type="HOGENOM" id="CLU_1777325_0_0_1"/>
<evidence type="ECO:0000313" key="7">
    <source>
        <dbReference type="EMBL" id="EON63588.1"/>
    </source>
</evidence>
<feature type="transmembrane region" description="Helical" evidence="5">
    <location>
        <begin position="56"/>
        <end position="76"/>
    </location>
</feature>
<dbReference type="Proteomes" id="UP000016924">
    <property type="component" value="Unassembled WGS sequence"/>
</dbReference>
<evidence type="ECO:0000313" key="8">
    <source>
        <dbReference type="Proteomes" id="UP000016924"/>
    </source>
</evidence>
<dbReference type="Pfam" id="PF07690">
    <property type="entry name" value="MFS_1"/>
    <property type="match status" value="1"/>
</dbReference>
<dbReference type="STRING" id="1168221.R7YP28"/>
<evidence type="ECO:0000259" key="6">
    <source>
        <dbReference type="PROSITE" id="PS50850"/>
    </source>
</evidence>
<gene>
    <name evidence="7" type="ORF">W97_02816</name>
</gene>
<dbReference type="PANTHER" id="PTHR23502">
    <property type="entry name" value="MAJOR FACILITATOR SUPERFAMILY"/>
    <property type="match status" value="1"/>
</dbReference>
<dbReference type="OrthoDB" id="9986881at2759"/>
<dbReference type="GeneID" id="19900127"/>